<sequence>MEYRRPTYVPIIKSTDAELKGYSFLRGEVKAETTPIFELTRSRRSKNAPDGNVHKRMVQIAEIVGDIPFILDLTAHEDLSNDQINDLLDETGGFLNWVEFLGEYPDLNIIPAIHFYSDTPEVVIKQEVQQLLSNHRKLALRVQPDDESINWYIDIIRSALNSDNELVLVFDAGYVVAESYQNVLELVANRYAALPVGFDPWSIVVCASSFPASVVALSNCYDDHGIIPLLEKKLYQDLKGNGVNLCYGDYASIHPVRYQSRGGTWVPRIDVSLDTSVIYTRYRRHAGGYARAAEEMVAHPDYLSIDCWGHEQIRSAADGNPGGLSPSFWIAVRMNIHMSRHFSIR</sequence>
<evidence type="ECO:0000313" key="2">
    <source>
        <dbReference type="Proteomes" id="UP000317355"/>
    </source>
</evidence>
<evidence type="ECO:0000313" key="1">
    <source>
        <dbReference type="EMBL" id="TVT60167.1"/>
    </source>
</evidence>
<dbReference type="Proteomes" id="UP000317355">
    <property type="component" value="Unassembled WGS sequence"/>
</dbReference>
<name>A0A558DGL3_9GAMM</name>
<comment type="caution">
    <text evidence="1">The sequence shown here is derived from an EMBL/GenBank/DDBJ whole genome shotgun (WGS) entry which is preliminary data.</text>
</comment>
<proteinExistence type="predicted"/>
<accession>A0A558DGL3</accession>
<organism evidence="1 2">
    <name type="scientific">Sedimenticola thiotaurini</name>
    <dbReference type="NCBI Taxonomy" id="1543721"/>
    <lineage>
        <taxon>Bacteria</taxon>
        <taxon>Pseudomonadati</taxon>
        <taxon>Pseudomonadota</taxon>
        <taxon>Gammaproteobacteria</taxon>
        <taxon>Chromatiales</taxon>
        <taxon>Sedimenticolaceae</taxon>
        <taxon>Sedimenticola</taxon>
    </lineage>
</organism>
<dbReference type="AlphaFoldDB" id="A0A558DGL3"/>
<protein>
    <submittedName>
        <fullName evidence="1">Beta family protein</fullName>
    </submittedName>
</protein>
<dbReference type="EMBL" id="VMRY01000001">
    <property type="protein sequence ID" value="TVT60167.1"/>
    <property type="molecule type" value="Genomic_DNA"/>
</dbReference>
<reference evidence="1 2" key="1">
    <citation type="submission" date="2019-07" db="EMBL/GenBank/DDBJ databases">
        <title>The pathways for chlorine oxyanion respiration interact through the shared metabolite chlorate.</title>
        <authorList>
            <person name="Barnum T.P."/>
            <person name="Cheng Y."/>
            <person name="Hill K.A."/>
            <person name="Lucas L.N."/>
            <person name="Carlson H.K."/>
            <person name="Coates J.D."/>
        </authorList>
    </citation>
    <scope>NUCLEOTIDE SEQUENCE [LARGE SCALE GENOMIC DNA]</scope>
    <source>
        <strain evidence="1">BK-3</strain>
    </source>
</reference>
<gene>
    <name evidence="1" type="ORF">FHK82_00190</name>
</gene>
<dbReference type="Pfam" id="PF14350">
    <property type="entry name" value="Beta_protein"/>
    <property type="match status" value="1"/>
</dbReference>
<dbReference type="InterPro" id="IPR025683">
    <property type="entry name" value="Protein_beta"/>
</dbReference>